<dbReference type="RefSeq" id="WP_300950900.1">
    <property type="nucleotide sequence ID" value="NZ_JAUHJQ010000001.1"/>
</dbReference>
<comment type="caution">
    <text evidence="2">The sequence shown here is derived from an EMBL/GenBank/DDBJ whole genome shotgun (WGS) entry which is preliminary data.</text>
</comment>
<organism evidence="2 3">
    <name type="scientific">Nocardioides oceani</name>
    <dbReference type="NCBI Taxonomy" id="3058369"/>
    <lineage>
        <taxon>Bacteria</taxon>
        <taxon>Bacillati</taxon>
        <taxon>Actinomycetota</taxon>
        <taxon>Actinomycetes</taxon>
        <taxon>Propionibacteriales</taxon>
        <taxon>Nocardioidaceae</taxon>
        <taxon>Nocardioides</taxon>
    </lineage>
</organism>
<evidence type="ECO:0008006" key="4">
    <source>
        <dbReference type="Google" id="ProtNLM"/>
    </source>
</evidence>
<evidence type="ECO:0000313" key="3">
    <source>
        <dbReference type="Proteomes" id="UP001168620"/>
    </source>
</evidence>
<reference evidence="2" key="1">
    <citation type="submission" date="2023-06" db="EMBL/GenBank/DDBJ databases">
        <title>Draft genome sequence of Nocardioides sp. SOB77.</title>
        <authorList>
            <person name="Zhang G."/>
        </authorList>
    </citation>
    <scope>NUCLEOTIDE SEQUENCE</scope>
    <source>
        <strain evidence="2">SOB77</strain>
    </source>
</reference>
<name>A0ABT8FBN4_9ACTN</name>
<keyword evidence="3" id="KW-1185">Reference proteome</keyword>
<dbReference type="Proteomes" id="UP001168620">
    <property type="component" value="Unassembled WGS sequence"/>
</dbReference>
<keyword evidence="1" id="KW-0175">Coiled coil</keyword>
<feature type="coiled-coil region" evidence="1">
    <location>
        <begin position="12"/>
        <end position="39"/>
    </location>
</feature>
<accession>A0ABT8FBN4</accession>
<protein>
    <recommendedName>
        <fullName evidence="4">WXG100 family type VII secretion target</fullName>
    </recommendedName>
</protein>
<proteinExistence type="predicted"/>
<dbReference type="EMBL" id="JAUHJQ010000001">
    <property type="protein sequence ID" value="MDN4171989.1"/>
    <property type="molecule type" value="Genomic_DNA"/>
</dbReference>
<gene>
    <name evidence="2" type="ORF">QWY28_03445</name>
</gene>
<evidence type="ECO:0000313" key="2">
    <source>
        <dbReference type="EMBL" id="MDN4171989.1"/>
    </source>
</evidence>
<sequence>MDGAGGSRYGDAAAIRALAARLREQAAEVAAEADRLARLAEATGWTGLAADAMRDRAHDGARALRRTAGLHEDAAEALDRHAAEVQRRTELVAAAERTFEALVDAARDRLGGLVDRFLDQVAPPPSGHRDWLTFELPGFLR</sequence>
<evidence type="ECO:0000256" key="1">
    <source>
        <dbReference type="SAM" id="Coils"/>
    </source>
</evidence>